<reference evidence="1" key="1">
    <citation type="submission" date="2020-05" db="EMBL/GenBank/DDBJ databases">
        <title>WGS assembly of Panicum virgatum.</title>
        <authorList>
            <person name="Lovell J.T."/>
            <person name="Jenkins J."/>
            <person name="Shu S."/>
            <person name="Juenger T.E."/>
            <person name="Schmutz J."/>
        </authorList>
    </citation>
    <scope>NUCLEOTIDE SEQUENCE</scope>
    <source>
        <strain evidence="1">AP13</strain>
    </source>
</reference>
<comment type="caution">
    <text evidence="1">The sequence shown here is derived from an EMBL/GenBank/DDBJ whole genome shotgun (WGS) entry which is preliminary data.</text>
</comment>
<accession>A0A8T0Q202</accession>
<sequence>MAARNRLRPRPEPAAQVVYAFSGRAFDGVATRSTSRLSASLLDGSQSPDGCRADGDGAASFCSSGIAIHMKAVAVIPKARASANQNVAGIFTSPPQVILAFPRAVEPLRPFARGAARFGDLGVGFSVQFSPVIANITSFSQSTMICVFEIFIQVIRMPSPQPEYKKSE</sequence>
<dbReference type="Proteomes" id="UP000823388">
    <property type="component" value="Chromosome 7N"/>
</dbReference>
<dbReference type="AlphaFoldDB" id="A0A8T0Q202"/>
<gene>
    <name evidence="1" type="ORF">PVAP13_7NG396725</name>
</gene>
<proteinExistence type="predicted"/>
<evidence type="ECO:0000313" key="1">
    <source>
        <dbReference type="EMBL" id="KAG2568881.1"/>
    </source>
</evidence>
<evidence type="ECO:0000313" key="2">
    <source>
        <dbReference type="Proteomes" id="UP000823388"/>
    </source>
</evidence>
<organism evidence="1 2">
    <name type="scientific">Panicum virgatum</name>
    <name type="common">Blackwell switchgrass</name>
    <dbReference type="NCBI Taxonomy" id="38727"/>
    <lineage>
        <taxon>Eukaryota</taxon>
        <taxon>Viridiplantae</taxon>
        <taxon>Streptophyta</taxon>
        <taxon>Embryophyta</taxon>
        <taxon>Tracheophyta</taxon>
        <taxon>Spermatophyta</taxon>
        <taxon>Magnoliopsida</taxon>
        <taxon>Liliopsida</taxon>
        <taxon>Poales</taxon>
        <taxon>Poaceae</taxon>
        <taxon>PACMAD clade</taxon>
        <taxon>Panicoideae</taxon>
        <taxon>Panicodae</taxon>
        <taxon>Paniceae</taxon>
        <taxon>Panicinae</taxon>
        <taxon>Panicum</taxon>
        <taxon>Panicum sect. Hiantes</taxon>
    </lineage>
</organism>
<name>A0A8T0Q202_PANVG</name>
<protein>
    <submittedName>
        <fullName evidence="1">Uncharacterized protein</fullName>
    </submittedName>
</protein>
<dbReference type="EMBL" id="CM029050">
    <property type="protein sequence ID" value="KAG2568881.1"/>
    <property type="molecule type" value="Genomic_DNA"/>
</dbReference>
<keyword evidence="2" id="KW-1185">Reference proteome</keyword>